<evidence type="ECO:0000313" key="3">
    <source>
        <dbReference type="Proteomes" id="UP000035027"/>
    </source>
</evidence>
<dbReference type="PANTHER" id="PTHR33164">
    <property type="entry name" value="TRANSCRIPTIONAL REGULATOR, MARR FAMILY"/>
    <property type="match status" value="1"/>
</dbReference>
<gene>
    <name evidence="2" type="ORF">LsR_00048</name>
</gene>
<dbReference type="GO" id="GO:0006950">
    <property type="term" value="P:response to stress"/>
    <property type="evidence" value="ECO:0007669"/>
    <property type="project" value="TreeGrafter"/>
</dbReference>
<reference evidence="2 3" key="1">
    <citation type="submission" date="2015-05" db="EMBL/GenBank/DDBJ databases">
        <title>Complete genome sequence of Lactobacillus salivarius Ren, a probiotic strain with antitumor activity.</title>
        <authorList>
            <person name="Sun E."/>
            <person name="Zhao L."/>
            <person name="Liu S."/>
            <person name="Zhang M."/>
            <person name="Guo H."/>
            <person name="Ren F."/>
        </authorList>
    </citation>
    <scope>NUCLEOTIDE SEQUENCE [LARGE SCALE GENOMIC DNA]</scope>
    <source>
        <strain evidence="2 3">Ren</strain>
    </source>
</reference>
<organism evidence="2 3">
    <name type="scientific">Ligilactobacillus salivarius str. Ren</name>
    <dbReference type="NCBI Taxonomy" id="1194971"/>
    <lineage>
        <taxon>Bacteria</taxon>
        <taxon>Bacillati</taxon>
        <taxon>Bacillota</taxon>
        <taxon>Bacilli</taxon>
        <taxon>Lactobacillales</taxon>
        <taxon>Lactobacillaceae</taxon>
        <taxon>Ligilactobacillus</taxon>
    </lineage>
</organism>
<proteinExistence type="predicted"/>
<dbReference type="Gene3D" id="1.10.10.10">
    <property type="entry name" value="Winged helix-like DNA-binding domain superfamily/Winged helix DNA-binding domain"/>
    <property type="match status" value="1"/>
</dbReference>
<dbReference type="InterPro" id="IPR039422">
    <property type="entry name" value="MarR/SlyA-like"/>
</dbReference>
<dbReference type="EMBL" id="CP011403">
    <property type="protein sequence ID" value="AKI03603.1"/>
    <property type="molecule type" value="Genomic_DNA"/>
</dbReference>
<dbReference type="PATRIC" id="fig|1194971.3.peg.48"/>
<dbReference type="InterPro" id="IPR000835">
    <property type="entry name" value="HTH_MarR-typ"/>
</dbReference>
<accession>A0A0F7PRY5</accession>
<protein>
    <recommendedName>
        <fullName evidence="1">HTH marR-type domain-containing protein</fullName>
    </recommendedName>
</protein>
<dbReference type="InterPro" id="IPR036388">
    <property type="entry name" value="WH-like_DNA-bd_sf"/>
</dbReference>
<sequence>MLENWLELQKFTKQVNTELERSLSQMVPAVTVNEFYVLHFLEQNAGHDLRVSDLSQKLDLSLSATSRMLVRFEQTCNVITRNQGQEDKRSVRINLTAEGENVLSEAKQRIDAVLSKYEEKLVNFGGIKND</sequence>
<dbReference type="InterPro" id="IPR036390">
    <property type="entry name" value="WH_DNA-bd_sf"/>
</dbReference>
<dbReference type="SMART" id="SM00347">
    <property type="entry name" value="HTH_MARR"/>
    <property type="match status" value="1"/>
</dbReference>
<dbReference type="SUPFAM" id="SSF46785">
    <property type="entry name" value="Winged helix' DNA-binding domain"/>
    <property type="match status" value="1"/>
</dbReference>
<dbReference type="PROSITE" id="PS50995">
    <property type="entry name" value="HTH_MARR_2"/>
    <property type="match status" value="1"/>
</dbReference>
<dbReference type="RefSeq" id="WP_041822571.1">
    <property type="nucleotide sequence ID" value="NZ_CP011403.1"/>
</dbReference>
<feature type="domain" description="HTH marR-type" evidence="1">
    <location>
        <begin position="1"/>
        <end position="130"/>
    </location>
</feature>
<dbReference type="GO" id="GO:0003700">
    <property type="term" value="F:DNA-binding transcription factor activity"/>
    <property type="evidence" value="ECO:0007669"/>
    <property type="project" value="InterPro"/>
</dbReference>
<evidence type="ECO:0000259" key="1">
    <source>
        <dbReference type="PROSITE" id="PS50995"/>
    </source>
</evidence>
<dbReference type="AlphaFoldDB" id="A0A0F7PRY5"/>
<dbReference type="Proteomes" id="UP000035027">
    <property type="component" value="Chromosome"/>
</dbReference>
<dbReference type="Pfam" id="PF01047">
    <property type="entry name" value="MarR"/>
    <property type="match status" value="1"/>
</dbReference>
<dbReference type="PANTHER" id="PTHR33164:SF57">
    <property type="entry name" value="MARR-FAMILY TRANSCRIPTIONAL REGULATOR"/>
    <property type="match status" value="1"/>
</dbReference>
<evidence type="ECO:0000313" key="2">
    <source>
        <dbReference type="EMBL" id="AKI03603.1"/>
    </source>
</evidence>
<name>A0A0F7PRY5_9LACO</name>